<evidence type="ECO:0000256" key="5">
    <source>
        <dbReference type="ARBA" id="ARBA00023242"/>
    </source>
</evidence>
<dbReference type="Pfam" id="PF04082">
    <property type="entry name" value="Fungal_trans"/>
    <property type="match status" value="1"/>
</dbReference>
<dbReference type="InterPro" id="IPR001083">
    <property type="entry name" value="Cu_fist_DNA-bd_dom"/>
</dbReference>
<dbReference type="InterPro" id="IPR001138">
    <property type="entry name" value="Zn2Cys6_DnaBD"/>
</dbReference>
<accession>A0A4R5XG35</accession>
<feature type="domain" description="Zn(2)-C6 fungal-type" evidence="7">
    <location>
        <begin position="28"/>
        <end position="60"/>
    </location>
</feature>
<dbReference type="InterPro" id="IPR036864">
    <property type="entry name" value="Zn2-C6_fun-type_DNA-bd_sf"/>
</dbReference>
<dbReference type="PANTHER" id="PTHR47338">
    <property type="entry name" value="ZN(II)2CYS6 TRANSCRIPTION FACTOR (EUROFUNG)-RELATED"/>
    <property type="match status" value="1"/>
</dbReference>
<dbReference type="PANTHER" id="PTHR47338:SF29">
    <property type="entry name" value="ZN(2)-C6 FUNGAL-TYPE DOMAIN-CONTAINING PROTEIN"/>
    <property type="match status" value="1"/>
</dbReference>
<organism evidence="9 10">
    <name type="scientific">Rickenella mellea</name>
    <dbReference type="NCBI Taxonomy" id="50990"/>
    <lineage>
        <taxon>Eukaryota</taxon>
        <taxon>Fungi</taxon>
        <taxon>Dikarya</taxon>
        <taxon>Basidiomycota</taxon>
        <taxon>Agaricomycotina</taxon>
        <taxon>Agaricomycetes</taxon>
        <taxon>Hymenochaetales</taxon>
        <taxon>Rickenellaceae</taxon>
        <taxon>Rickenella</taxon>
    </lineage>
</organism>
<keyword evidence="10" id="KW-1185">Reference proteome</keyword>
<dbReference type="GO" id="GO:0003677">
    <property type="term" value="F:DNA binding"/>
    <property type="evidence" value="ECO:0007669"/>
    <property type="project" value="InterPro"/>
</dbReference>
<evidence type="ECO:0000313" key="10">
    <source>
        <dbReference type="Proteomes" id="UP000294933"/>
    </source>
</evidence>
<evidence type="ECO:0008006" key="11">
    <source>
        <dbReference type="Google" id="ProtNLM"/>
    </source>
</evidence>
<dbReference type="STRING" id="50990.A0A4R5XG35"/>
<dbReference type="PROSITE" id="PS00463">
    <property type="entry name" value="ZN2_CY6_FUNGAL_1"/>
    <property type="match status" value="1"/>
</dbReference>
<dbReference type="EMBL" id="ML170156">
    <property type="protein sequence ID" value="TDL30103.1"/>
    <property type="molecule type" value="Genomic_DNA"/>
</dbReference>
<keyword evidence="5" id="KW-0539">Nucleus</keyword>
<dbReference type="GO" id="GO:0006351">
    <property type="term" value="P:DNA-templated transcription"/>
    <property type="evidence" value="ECO:0007669"/>
    <property type="project" value="InterPro"/>
</dbReference>
<dbReference type="Proteomes" id="UP000294933">
    <property type="component" value="Unassembled WGS sequence"/>
</dbReference>
<evidence type="ECO:0000259" key="8">
    <source>
        <dbReference type="PROSITE" id="PS50073"/>
    </source>
</evidence>
<gene>
    <name evidence="9" type="ORF">BD410DRAFT_52517</name>
</gene>
<dbReference type="PROSITE" id="PS50073">
    <property type="entry name" value="COPPER_FIST_2"/>
    <property type="match status" value="1"/>
</dbReference>
<feature type="region of interest" description="Disordered" evidence="6">
    <location>
        <begin position="92"/>
        <end position="123"/>
    </location>
</feature>
<dbReference type="InterPro" id="IPR007219">
    <property type="entry name" value="XnlR_reg_dom"/>
</dbReference>
<dbReference type="GO" id="GO:0008270">
    <property type="term" value="F:zinc ion binding"/>
    <property type="evidence" value="ECO:0007669"/>
    <property type="project" value="InterPro"/>
</dbReference>
<evidence type="ECO:0000259" key="7">
    <source>
        <dbReference type="PROSITE" id="PS50048"/>
    </source>
</evidence>
<keyword evidence="4" id="KW-0804">Transcription</keyword>
<reference evidence="9 10" key="1">
    <citation type="submission" date="2018-06" db="EMBL/GenBank/DDBJ databases">
        <title>A transcriptomic atlas of mushroom development highlights an independent origin of complex multicellularity.</title>
        <authorList>
            <consortium name="DOE Joint Genome Institute"/>
            <person name="Krizsan K."/>
            <person name="Almasi E."/>
            <person name="Merenyi Z."/>
            <person name="Sahu N."/>
            <person name="Viragh M."/>
            <person name="Koszo T."/>
            <person name="Mondo S."/>
            <person name="Kiss B."/>
            <person name="Balint B."/>
            <person name="Kues U."/>
            <person name="Barry K."/>
            <person name="Hegedus J.C."/>
            <person name="Henrissat B."/>
            <person name="Johnson J."/>
            <person name="Lipzen A."/>
            <person name="Ohm R."/>
            <person name="Nagy I."/>
            <person name="Pangilinan J."/>
            <person name="Yan J."/>
            <person name="Xiong Y."/>
            <person name="Grigoriev I.V."/>
            <person name="Hibbett D.S."/>
            <person name="Nagy L.G."/>
        </authorList>
    </citation>
    <scope>NUCLEOTIDE SEQUENCE [LARGE SCALE GENOMIC DNA]</scope>
    <source>
        <strain evidence="9 10">SZMC22713</strain>
    </source>
</reference>
<evidence type="ECO:0000256" key="3">
    <source>
        <dbReference type="ARBA" id="ARBA00023015"/>
    </source>
</evidence>
<dbReference type="Gene3D" id="4.10.240.10">
    <property type="entry name" value="Zn(2)-C6 fungal-type DNA-binding domain"/>
    <property type="match status" value="1"/>
</dbReference>
<evidence type="ECO:0000256" key="2">
    <source>
        <dbReference type="ARBA" id="ARBA00022723"/>
    </source>
</evidence>
<evidence type="ECO:0000256" key="6">
    <source>
        <dbReference type="SAM" id="MobiDB-lite"/>
    </source>
</evidence>
<keyword evidence="2" id="KW-0479">Metal-binding</keyword>
<feature type="compositionally biased region" description="Polar residues" evidence="6">
    <location>
        <begin position="103"/>
        <end position="116"/>
    </location>
</feature>
<comment type="subcellular location">
    <subcellularLocation>
        <location evidence="1">Nucleus</location>
    </subcellularLocation>
</comment>
<evidence type="ECO:0000313" key="9">
    <source>
        <dbReference type="EMBL" id="TDL30103.1"/>
    </source>
</evidence>
<evidence type="ECO:0000256" key="1">
    <source>
        <dbReference type="ARBA" id="ARBA00004123"/>
    </source>
</evidence>
<dbReference type="InterPro" id="IPR050815">
    <property type="entry name" value="TF_fung"/>
</dbReference>
<dbReference type="AlphaFoldDB" id="A0A4R5XG35"/>
<dbReference type="SMART" id="SM00066">
    <property type="entry name" value="GAL4"/>
    <property type="match status" value="1"/>
</dbReference>
<sequence length="556" mass="61193">MYSNAAGSFHLYGDMSKTNSTPLPRGKACLSCRRKKMKCNGAKPACGTCISANRAIDCEYTEGGRALTEILEEDIAILENRLQALQAGDRSLSLRNPLDPRPQVQSMARPTSSRSRSGTEDPRATHFEAQTTQQAQNQIFNEHILTMLIDKFIRHASRLGFVYDTPHFLSLLRLPQTHPSYPHPALLNSVYLWGLRILQRNELARFESYFLGSAKAAVTDALRSSETRTRMQAIQAEVLLAQYFYNVGSLVEGQYHATGAVTLAIATGLHQIRYQPLRNAAISSGSYTPHNSADGAEKTALFWAVFNLDKCWSVAQGVPSKINEHGSGSVQIDTPWTLVSAGHETYNSNASSTHASRKTVQHFLSGRSTDDQNTAAEAMRAKASALLEAVARALERHSSNSSQVDKAACAILANILPGFIDTLKSFNQLANLPPDARAMNIVSYSLAHAAYIRLYVSRAANDENSRLLCIASARAIVLIMEQLISDDAEIFDPILCTTWMTAAHVFANNARCVLSTSNTGPREDVARMRRALDRILRSCPLIEFHVRKVQEVLATV</sequence>
<dbReference type="OrthoDB" id="2309723at2759"/>
<dbReference type="GO" id="GO:0000981">
    <property type="term" value="F:DNA-binding transcription factor activity, RNA polymerase II-specific"/>
    <property type="evidence" value="ECO:0007669"/>
    <property type="project" value="InterPro"/>
</dbReference>
<feature type="domain" description="Copper-fist" evidence="8">
    <location>
        <begin position="40"/>
        <end position="70"/>
    </location>
</feature>
<proteinExistence type="predicted"/>
<evidence type="ECO:0000256" key="4">
    <source>
        <dbReference type="ARBA" id="ARBA00023163"/>
    </source>
</evidence>
<protein>
    <recommendedName>
        <fullName evidence="11">Zn(2)-C6 fungal-type domain-containing protein</fullName>
    </recommendedName>
</protein>
<dbReference type="GO" id="GO:0005507">
    <property type="term" value="F:copper ion binding"/>
    <property type="evidence" value="ECO:0007669"/>
    <property type="project" value="InterPro"/>
</dbReference>
<dbReference type="SUPFAM" id="SSF57701">
    <property type="entry name" value="Zn2/Cys6 DNA-binding domain"/>
    <property type="match status" value="1"/>
</dbReference>
<dbReference type="PROSITE" id="PS50048">
    <property type="entry name" value="ZN2_CY6_FUNGAL_2"/>
    <property type="match status" value="1"/>
</dbReference>
<dbReference type="VEuPathDB" id="FungiDB:BD410DRAFT_52517"/>
<dbReference type="CDD" id="cd12148">
    <property type="entry name" value="fungal_TF_MHR"/>
    <property type="match status" value="1"/>
</dbReference>
<dbReference type="GO" id="GO:0005634">
    <property type="term" value="C:nucleus"/>
    <property type="evidence" value="ECO:0007669"/>
    <property type="project" value="UniProtKB-SubCell"/>
</dbReference>
<keyword evidence="3" id="KW-0805">Transcription regulation</keyword>
<dbReference type="Pfam" id="PF00172">
    <property type="entry name" value="Zn_clus"/>
    <property type="match status" value="1"/>
</dbReference>
<name>A0A4R5XG35_9AGAM</name>
<dbReference type="CDD" id="cd00067">
    <property type="entry name" value="GAL4"/>
    <property type="match status" value="1"/>
</dbReference>